<proteinExistence type="predicted"/>
<comment type="caution">
    <text evidence="3">The sequence shown here is derived from an EMBL/GenBank/DDBJ whole genome shotgun (WGS) entry which is preliminary data.</text>
</comment>
<feature type="signal peptide" evidence="1">
    <location>
        <begin position="1"/>
        <end position="22"/>
    </location>
</feature>
<dbReference type="InterPro" id="IPR016087">
    <property type="entry name" value="Chalcone_isomerase"/>
</dbReference>
<dbReference type="AlphaFoldDB" id="A0A2J8I4F4"/>
<keyword evidence="1" id="KW-0732">Signal</keyword>
<protein>
    <recommendedName>
        <fullName evidence="2">Chalcone isomerase domain-containing protein</fullName>
    </recommendedName>
</protein>
<dbReference type="RefSeq" id="WP_102965999.1">
    <property type="nucleotide sequence ID" value="NZ_POSK01000004.1"/>
</dbReference>
<feature type="chain" id="PRO_5014342457" description="Chalcone isomerase domain-containing protein" evidence="1">
    <location>
        <begin position="23"/>
        <end position="185"/>
    </location>
</feature>
<dbReference type="EMBL" id="POSK01000004">
    <property type="protein sequence ID" value="PNI05408.1"/>
    <property type="molecule type" value="Genomic_DNA"/>
</dbReference>
<evidence type="ECO:0000259" key="2">
    <source>
        <dbReference type="Pfam" id="PF16036"/>
    </source>
</evidence>
<name>A0A2J8I4F4_VIBDI</name>
<accession>A0A2J8I4F4</accession>
<feature type="domain" description="Chalcone isomerase" evidence="2">
    <location>
        <begin position="46"/>
        <end position="182"/>
    </location>
</feature>
<gene>
    <name evidence="3" type="ORF">C1N32_08495</name>
</gene>
<dbReference type="OrthoDB" id="8527419at2"/>
<evidence type="ECO:0000256" key="1">
    <source>
        <dbReference type="SAM" id="SignalP"/>
    </source>
</evidence>
<evidence type="ECO:0000313" key="3">
    <source>
        <dbReference type="EMBL" id="PNI05408.1"/>
    </source>
</evidence>
<evidence type="ECO:0000313" key="4">
    <source>
        <dbReference type="Proteomes" id="UP000236449"/>
    </source>
</evidence>
<sequence>MIAQFRSIILTLIVLVSANVSATGNTNDVVRQWQQWPIVGQATLSWLWLDIYSSQLRSPDGKYKLEGDISPHPIALEIRYLRDISSTQLLEATEEQWQKQGFSDEKITTWMPKLTTIFPSVKTGEKLIYVTDGTEGEFVYISNVGEQKVVGTIDDESLNDAFLAIWLSPKTEYQTLRQQLLGMNR</sequence>
<organism evidence="3 4">
    <name type="scientific">Vibrio diazotrophicus</name>
    <dbReference type="NCBI Taxonomy" id="685"/>
    <lineage>
        <taxon>Bacteria</taxon>
        <taxon>Pseudomonadati</taxon>
        <taxon>Pseudomonadota</taxon>
        <taxon>Gammaproteobacteria</taxon>
        <taxon>Vibrionales</taxon>
        <taxon>Vibrionaceae</taxon>
        <taxon>Vibrio</taxon>
    </lineage>
</organism>
<dbReference type="Proteomes" id="UP000236449">
    <property type="component" value="Unassembled WGS sequence"/>
</dbReference>
<reference evidence="3 4" key="1">
    <citation type="submission" date="2018-01" db="EMBL/GenBank/DDBJ databases">
        <title>Draft genome sequences of six Vibrio diazotrophicus strains isolated from deep-sea sediments of the Baltic Sea.</title>
        <authorList>
            <person name="Castillo D."/>
            <person name="Vandieken V."/>
            <person name="Chiang O."/>
            <person name="Middelboe M."/>
        </authorList>
    </citation>
    <scope>NUCLEOTIDE SEQUENCE [LARGE SCALE GENOMIC DNA]</scope>
    <source>
        <strain evidence="3 4">60.27F</strain>
    </source>
</reference>
<dbReference type="Pfam" id="PF16036">
    <property type="entry name" value="Chalcone_3"/>
    <property type="match status" value="1"/>
</dbReference>